<reference evidence="1" key="2">
    <citation type="submission" date="2020-01" db="EMBL/GenBank/DDBJ databases">
        <authorList>
            <person name="Korhonen P.K.K."/>
            <person name="Guangxu M.G."/>
            <person name="Wang T.W."/>
            <person name="Stroehlein A.J.S."/>
            <person name="Young N.D."/>
            <person name="Ang C.-S.A."/>
            <person name="Fernando D.W.F."/>
            <person name="Lu H.L."/>
            <person name="Taylor S.T."/>
            <person name="Ehtesham M.E.M."/>
            <person name="Najaraj S.H.N."/>
            <person name="Harsha G.H.G."/>
            <person name="Madugundu A.M."/>
            <person name="Renuse S.R."/>
            <person name="Holt D.H."/>
            <person name="Pandey A.P."/>
            <person name="Papenfuss A.P."/>
            <person name="Gasser R.B.G."/>
            <person name="Fischer K.F."/>
        </authorList>
    </citation>
    <scope>NUCLEOTIDE SEQUENCE</scope>
    <source>
        <strain evidence="1">SSS_KF_BRIS2020</strain>
    </source>
</reference>
<evidence type="ECO:0000313" key="1">
    <source>
        <dbReference type="EMBL" id="KAF7489467.1"/>
    </source>
</evidence>
<organism evidence="1">
    <name type="scientific">Sarcoptes scabiei</name>
    <name type="common">Itch mite</name>
    <name type="synonym">Acarus scabiei</name>
    <dbReference type="NCBI Taxonomy" id="52283"/>
    <lineage>
        <taxon>Eukaryota</taxon>
        <taxon>Metazoa</taxon>
        <taxon>Ecdysozoa</taxon>
        <taxon>Arthropoda</taxon>
        <taxon>Chelicerata</taxon>
        <taxon>Arachnida</taxon>
        <taxon>Acari</taxon>
        <taxon>Acariformes</taxon>
        <taxon>Sarcoptiformes</taxon>
        <taxon>Astigmata</taxon>
        <taxon>Psoroptidia</taxon>
        <taxon>Sarcoptoidea</taxon>
        <taxon>Sarcoptidae</taxon>
        <taxon>Sarcoptinae</taxon>
        <taxon>Sarcoptes</taxon>
    </lineage>
</organism>
<name>A0A834R392_SARSC</name>
<reference evidence="3" key="1">
    <citation type="journal article" date="2020" name="PLoS Negl. Trop. Dis.">
        <title>High-quality nuclear genome for Sarcoptes scabiei-A critical resource for a neglected parasite.</title>
        <authorList>
            <person name="Korhonen P.K."/>
            <person name="Gasser R.B."/>
            <person name="Ma G."/>
            <person name="Wang T."/>
            <person name="Stroehlein A.J."/>
            <person name="Young N.D."/>
            <person name="Ang C.S."/>
            <person name="Fernando D.D."/>
            <person name="Lu H.C."/>
            <person name="Taylor S."/>
            <person name="Reynolds S.L."/>
            <person name="Mofiz E."/>
            <person name="Najaraj S.H."/>
            <person name="Gowda H."/>
            <person name="Madugundu A."/>
            <person name="Renuse S."/>
            <person name="Holt D."/>
            <person name="Pandey A."/>
            <person name="Papenfuss A.T."/>
            <person name="Fischer K."/>
        </authorList>
    </citation>
    <scope>NUCLEOTIDE SEQUENCE [LARGE SCALE GENOMIC DNA]</scope>
</reference>
<evidence type="ECO:0000313" key="3">
    <source>
        <dbReference type="Proteomes" id="UP000070412"/>
    </source>
</evidence>
<dbReference type="OrthoDB" id="6505565at2759"/>
<sequence>MVKRKNKTARLKTRSDSISNTTTLINNISDSGSDIEEIEVVARKTARKSDPMEDMLQQYHSNPGDLANLTVGQCIDLLVFASKIEDRKLTQKYSSLLESISANLRKMTEPIQNQNAQNLGKIFSELTNINNNIVNLKQEVEKINSRINTTTITQTATSNKTYAQIIQTQAPRQKTQDYKTIIIKSTIPNQVQPKIIESKIKKIISDTKSNAKITKITTNKSAVVIHSVENNQENFDKLIKNLNEHSSNGNQFKAFTPKKLDPTIVIKNVSIDNNITTIIPQLINNNPQLQNQDKNIKFLFKMKSFNPKNMNLVFRVSPETFRIINDQMNNLVFIDFQRCQVEHKVLVRQCQKCFLFNHKTADCKNSPVCKHCSSPKDTNHKCANEQQKCCSNCKNSKLHKNDTNHHPNSDQCPIYRTQITRLIERTQYFPPN</sequence>
<gene>
    <name evidence="1" type="ORF">SSS_529</name>
</gene>
<protein>
    <submittedName>
        <fullName evidence="1 2">Uncharacterized protein</fullName>
    </submittedName>
</protein>
<proteinExistence type="predicted"/>
<keyword evidence="3" id="KW-1185">Reference proteome</keyword>
<dbReference type="AlphaFoldDB" id="A0A834R392"/>
<reference evidence="2" key="3">
    <citation type="submission" date="2022-06" db="UniProtKB">
        <authorList>
            <consortium name="EnsemblMetazoa"/>
        </authorList>
    </citation>
    <scope>IDENTIFICATION</scope>
</reference>
<dbReference type="Proteomes" id="UP000070412">
    <property type="component" value="Unassembled WGS sequence"/>
</dbReference>
<dbReference type="EMBL" id="WVUK01000065">
    <property type="protein sequence ID" value="KAF7489467.1"/>
    <property type="molecule type" value="Genomic_DNA"/>
</dbReference>
<dbReference type="EnsemblMetazoa" id="SSS_529s_mrna">
    <property type="protein sequence ID" value="KAF7489467.1"/>
    <property type="gene ID" value="SSS_529"/>
</dbReference>
<evidence type="ECO:0000313" key="2">
    <source>
        <dbReference type="EnsemblMetazoa" id="KAF7489467.1"/>
    </source>
</evidence>
<accession>A0A834R392</accession>